<dbReference type="EMBL" id="PJTB01000002">
    <property type="protein sequence ID" value="PWX40023.1"/>
    <property type="molecule type" value="Genomic_DNA"/>
</dbReference>
<dbReference type="RefSeq" id="WP_003477335.1">
    <property type="nucleotide sequence ID" value="NZ_CATNWO010000001.1"/>
</dbReference>
<dbReference type="EMBL" id="JAENQP010000001">
    <property type="protein sequence ID" value="MBO3357628.1"/>
    <property type="molecule type" value="Genomic_DNA"/>
</dbReference>
<reference evidence="1" key="2">
    <citation type="submission" date="2020-12" db="EMBL/GenBank/DDBJ databases">
        <title>Comparative genomics of Clostridium perfringens reveals patterns of host-associated phylogenetic clades and virulence factors.</title>
        <authorList>
            <person name="Smith A.H."/>
            <person name="Geier R."/>
        </authorList>
    </citation>
    <scope>NUCLEOTIDE SEQUENCE</scope>
    <source>
        <strain evidence="1">CHD30677R</strain>
    </source>
</reference>
<dbReference type="Proteomes" id="UP000668068">
    <property type="component" value="Unassembled WGS sequence"/>
</dbReference>
<dbReference type="AlphaFoldDB" id="A0AAN3ZQ87"/>
<accession>A0AAN3ZQ87</accession>
<sequence>MINIDVITQNTTDIKINNEVVNVYDVTYSMAKRVREFQDYLRDPSATSDESEKRQADLIIDFLNNNKNNKKFNKKDLDKLSFMSIKTLYNLMVELINKTELDPNLESHCQAEK</sequence>
<evidence type="ECO:0000313" key="1">
    <source>
        <dbReference type="EMBL" id="MBO3357628.1"/>
    </source>
</evidence>
<comment type="caution">
    <text evidence="1">The sequence shown here is derived from an EMBL/GenBank/DDBJ whole genome shotgun (WGS) entry which is preliminary data.</text>
</comment>
<proteinExistence type="predicted"/>
<protein>
    <submittedName>
        <fullName evidence="1">Uncharacterized protein</fullName>
    </submittedName>
</protein>
<reference evidence="2 3" key="1">
    <citation type="journal article" date="2018" name="BMC Genomics">
        <title>Whole genome analysis reveals the diversity and evolutionary relationships between necrotic enteritis-causing strains of Clostridium perfringens.</title>
        <authorList>
            <person name="Lacey J.A."/>
            <person name="Allnutt T.R."/>
            <person name="Vezina B."/>
            <person name="Van T.T.H."/>
            <person name="Stent T."/>
            <person name="Han X."/>
            <person name="Rood J.I."/>
            <person name="Wade B."/>
            <person name="Keyburn A.L."/>
            <person name="Seeman T."/>
            <person name="Chen H."/>
            <person name="Haring V."/>
            <person name="Johanesen P.A."/>
            <person name="Lyras D."/>
            <person name="Moore R.J."/>
        </authorList>
    </citation>
    <scope>NUCLEOTIDE SEQUENCE [LARGE SCALE GENOMIC DNA]</scope>
    <source>
        <strain evidence="2 3">EUR-NE15</strain>
    </source>
</reference>
<gene>
    <name evidence="2" type="ORF">CYK91_07750</name>
    <name evidence="1" type="ORF">JJB47_02405</name>
</gene>
<evidence type="ECO:0000313" key="4">
    <source>
        <dbReference type="Proteomes" id="UP000668068"/>
    </source>
</evidence>
<organism evidence="1 4">
    <name type="scientific">Clostridium perfringens</name>
    <dbReference type="NCBI Taxonomy" id="1502"/>
    <lineage>
        <taxon>Bacteria</taxon>
        <taxon>Bacillati</taxon>
        <taxon>Bacillota</taxon>
        <taxon>Clostridia</taxon>
        <taxon>Eubacteriales</taxon>
        <taxon>Clostridiaceae</taxon>
        <taxon>Clostridium</taxon>
    </lineage>
</organism>
<evidence type="ECO:0000313" key="2">
    <source>
        <dbReference type="EMBL" id="PWX40023.1"/>
    </source>
</evidence>
<dbReference type="Proteomes" id="UP000247117">
    <property type="component" value="Unassembled WGS sequence"/>
</dbReference>
<evidence type="ECO:0000313" key="3">
    <source>
        <dbReference type="Proteomes" id="UP000247117"/>
    </source>
</evidence>
<name>A0AAN3ZQ87_CLOPF</name>